<protein>
    <recommendedName>
        <fullName evidence="4">Methyltransferase type 11 domain-containing protein</fullName>
    </recommendedName>
</protein>
<feature type="region of interest" description="Disordered" evidence="1">
    <location>
        <begin position="254"/>
        <end position="298"/>
    </location>
</feature>
<dbReference type="OMA" id="PNELMHE"/>
<dbReference type="Pfam" id="PF13489">
    <property type="entry name" value="Methyltransf_23"/>
    <property type="match status" value="1"/>
</dbReference>
<dbReference type="PANTHER" id="PTHR45036">
    <property type="entry name" value="METHYLTRANSFERASE LIKE 7B"/>
    <property type="match status" value="1"/>
</dbReference>
<organism evidence="2 3">
    <name type="scientific">Hypholoma sublateritium (strain FD-334 SS-4)</name>
    <dbReference type="NCBI Taxonomy" id="945553"/>
    <lineage>
        <taxon>Eukaryota</taxon>
        <taxon>Fungi</taxon>
        <taxon>Dikarya</taxon>
        <taxon>Basidiomycota</taxon>
        <taxon>Agaricomycotina</taxon>
        <taxon>Agaricomycetes</taxon>
        <taxon>Agaricomycetidae</taxon>
        <taxon>Agaricales</taxon>
        <taxon>Agaricineae</taxon>
        <taxon>Strophariaceae</taxon>
        <taxon>Hypholoma</taxon>
    </lineage>
</organism>
<dbReference type="Gene3D" id="3.40.50.150">
    <property type="entry name" value="Vaccinia Virus protein VP39"/>
    <property type="match status" value="1"/>
</dbReference>
<evidence type="ECO:0000256" key="1">
    <source>
        <dbReference type="SAM" id="MobiDB-lite"/>
    </source>
</evidence>
<keyword evidence="3" id="KW-1185">Reference proteome</keyword>
<feature type="compositionally biased region" description="Gly residues" evidence="1">
    <location>
        <begin position="267"/>
        <end position="278"/>
    </location>
</feature>
<dbReference type="OrthoDB" id="540004at2759"/>
<dbReference type="STRING" id="945553.A0A0D2KKV1"/>
<sequence>MRLSNILGPLHGLWLGLTLALVPTLRAVLRAPRRFLLHPERIARVYMAHVWAGFGDGVDEGGRGEKERLIRPHAVGRVLDIGAGHGHTARYLDRARVTQYIALEPNTLMHARIRAEAAAAGFAEADGSLVVLACGAEDTGAILAKLSLTPTPSSPTHSPSHPSHTPPQIDTLISVLTLCTVPRPARTLASLVRSVLKPGGRFLMAEHVLSARADVARWQRVWAPLWSVGFDGCRMDRATDVMVAGLRVGASGGLEGEGGMEGEEGTEGWGSLEGSGGMEGKECGKGGGEGESAWSEVRTWRQEGLDTDEGGENMFGHSYGVFVKR</sequence>
<proteinExistence type="predicted"/>
<accession>A0A0D2KKV1</accession>
<evidence type="ECO:0008006" key="4">
    <source>
        <dbReference type="Google" id="ProtNLM"/>
    </source>
</evidence>
<name>A0A0D2KKV1_HYPSF</name>
<dbReference type="SUPFAM" id="SSF53335">
    <property type="entry name" value="S-adenosyl-L-methionine-dependent methyltransferases"/>
    <property type="match status" value="1"/>
</dbReference>
<evidence type="ECO:0000313" key="3">
    <source>
        <dbReference type="Proteomes" id="UP000054270"/>
    </source>
</evidence>
<evidence type="ECO:0000313" key="2">
    <source>
        <dbReference type="EMBL" id="KJA15227.1"/>
    </source>
</evidence>
<dbReference type="Proteomes" id="UP000054270">
    <property type="component" value="Unassembled WGS sequence"/>
</dbReference>
<dbReference type="InterPro" id="IPR052356">
    <property type="entry name" value="Thiol_S-MT"/>
</dbReference>
<dbReference type="InterPro" id="IPR029063">
    <property type="entry name" value="SAM-dependent_MTases_sf"/>
</dbReference>
<reference evidence="3" key="1">
    <citation type="submission" date="2014-04" db="EMBL/GenBank/DDBJ databases">
        <title>Evolutionary Origins and Diversification of the Mycorrhizal Mutualists.</title>
        <authorList>
            <consortium name="DOE Joint Genome Institute"/>
            <consortium name="Mycorrhizal Genomics Consortium"/>
            <person name="Kohler A."/>
            <person name="Kuo A."/>
            <person name="Nagy L.G."/>
            <person name="Floudas D."/>
            <person name="Copeland A."/>
            <person name="Barry K.W."/>
            <person name="Cichocki N."/>
            <person name="Veneault-Fourrey C."/>
            <person name="LaButti K."/>
            <person name="Lindquist E.A."/>
            <person name="Lipzen A."/>
            <person name="Lundell T."/>
            <person name="Morin E."/>
            <person name="Murat C."/>
            <person name="Riley R."/>
            <person name="Ohm R."/>
            <person name="Sun H."/>
            <person name="Tunlid A."/>
            <person name="Henrissat B."/>
            <person name="Grigoriev I.V."/>
            <person name="Hibbett D.S."/>
            <person name="Martin F."/>
        </authorList>
    </citation>
    <scope>NUCLEOTIDE SEQUENCE [LARGE SCALE GENOMIC DNA]</scope>
    <source>
        <strain evidence="3">FD-334 SS-4</strain>
    </source>
</reference>
<dbReference type="PANTHER" id="PTHR45036:SF1">
    <property type="entry name" value="METHYLTRANSFERASE LIKE 7A"/>
    <property type="match status" value="1"/>
</dbReference>
<gene>
    <name evidence="2" type="ORF">HYPSUDRAFT_80576</name>
</gene>
<dbReference type="EMBL" id="KN817650">
    <property type="protein sequence ID" value="KJA15227.1"/>
    <property type="molecule type" value="Genomic_DNA"/>
</dbReference>
<dbReference type="AlphaFoldDB" id="A0A0D2KKV1"/>